<evidence type="ECO:0000256" key="7">
    <source>
        <dbReference type="PIRSR" id="PIRSR606225-1"/>
    </source>
</evidence>
<dbReference type="AlphaFoldDB" id="A0A2A5CDZ9"/>
<dbReference type="PROSITE" id="PS01129">
    <property type="entry name" value="PSI_RLU"/>
    <property type="match status" value="1"/>
</dbReference>
<dbReference type="CDD" id="cd02869">
    <property type="entry name" value="PseudoU_synth_RluA_like"/>
    <property type="match status" value="1"/>
</dbReference>
<evidence type="ECO:0000259" key="10">
    <source>
        <dbReference type="SMART" id="SM00363"/>
    </source>
</evidence>
<dbReference type="CDD" id="cd00165">
    <property type="entry name" value="S4"/>
    <property type="match status" value="1"/>
</dbReference>
<dbReference type="InterPro" id="IPR006145">
    <property type="entry name" value="PsdUridine_synth_RsuA/RluA"/>
</dbReference>
<dbReference type="Gene3D" id="3.10.290.10">
    <property type="entry name" value="RNA-binding S4 domain"/>
    <property type="match status" value="1"/>
</dbReference>
<evidence type="ECO:0000256" key="8">
    <source>
        <dbReference type="PROSITE-ProRule" id="PRU00182"/>
    </source>
</evidence>
<dbReference type="SMART" id="SM00363">
    <property type="entry name" value="S4"/>
    <property type="match status" value="1"/>
</dbReference>
<dbReference type="EMBL" id="NVWI01000003">
    <property type="protein sequence ID" value="PCJ42114.1"/>
    <property type="molecule type" value="Genomic_DNA"/>
</dbReference>
<evidence type="ECO:0000256" key="1">
    <source>
        <dbReference type="ARBA" id="ARBA00000381"/>
    </source>
</evidence>
<protein>
    <recommendedName>
        <fullName evidence="9">Pseudouridine synthase</fullName>
        <ecNumber evidence="9">5.4.99.-</ecNumber>
    </recommendedName>
</protein>
<evidence type="ECO:0000256" key="9">
    <source>
        <dbReference type="RuleBase" id="RU362028"/>
    </source>
</evidence>
<proteinExistence type="inferred from homology"/>
<dbReference type="InterPro" id="IPR006224">
    <property type="entry name" value="PsdUridine_synth_RluA-like_CS"/>
</dbReference>
<dbReference type="GO" id="GO:0003723">
    <property type="term" value="F:RNA binding"/>
    <property type="evidence" value="ECO:0007669"/>
    <property type="project" value="UniProtKB-KW"/>
</dbReference>
<dbReference type="NCBIfam" id="TIGR00005">
    <property type="entry name" value="rluA_subfam"/>
    <property type="match status" value="1"/>
</dbReference>
<comment type="function">
    <text evidence="2">Responsible for synthesis of pseudouridine from uracil at positions 955, 2504 and 2580 in 23S ribosomal RNA.</text>
</comment>
<feature type="active site" evidence="7">
    <location>
        <position position="172"/>
    </location>
</feature>
<organism evidence="11 12">
    <name type="scientific">SAR86 cluster bacterium</name>
    <dbReference type="NCBI Taxonomy" id="2030880"/>
    <lineage>
        <taxon>Bacteria</taxon>
        <taxon>Pseudomonadati</taxon>
        <taxon>Pseudomonadota</taxon>
        <taxon>Gammaproteobacteria</taxon>
        <taxon>SAR86 cluster</taxon>
    </lineage>
</organism>
<dbReference type="Proteomes" id="UP000228987">
    <property type="component" value="Unassembled WGS sequence"/>
</dbReference>
<evidence type="ECO:0000256" key="5">
    <source>
        <dbReference type="ARBA" id="ARBA00022884"/>
    </source>
</evidence>
<comment type="caution">
    <text evidence="11">The sequence shown here is derived from an EMBL/GenBank/DDBJ whole genome shotgun (WGS) entry which is preliminary data.</text>
</comment>
<dbReference type="GO" id="GO:0000455">
    <property type="term" value="P:enzyme-directed rRNA pseudouridine synthesis"/>
    <property type="evidence" value="ECO:0007669"/>
    <property type="project" value="TreeGrafter"/>
</dbReference>
<dbReference type="Pfam" id="PF00849">
    <property type="entry name" value="PseudoU_synth_2"/>
    <property type="match status" value="1"/>
</dbReference>
<dbReference type="InterPro" id="IPR050188">
    <property type="entry name" value="RluA_PseudoU_synthase"/>
</dbReference>
<name>A0A2A5CDZ9_9GAMM</name>
<dbReference type="InterPro" id="IPR020103">
    <property type="entry name" value="PsdUridine_synth_cat_dom_sf"/>
</dbReference>
<dbReference type="Gene3D" id="3.30.2350.10">
    <property type="entry name" value="Pseudouridine synthase"/>
    <property type="match status" value="1"/>
</dbReference>
<accession>A0A2A5CDZ9</accession>
<feature type="domain" description="RNA-binding S4" evidence="10">
    <location>
        <begin position="51"/>
        <end position="110"/>
    </location>
</feature>
<dbReference type="PANTHER" id="PTHR21600:SF92">
    <property type="entry name" value="RIBOSOMAL LARGE SUBUNIT PSEUDOURIDINE SYNTHASE C"/>
    <property type="match status" value="1"/>
</dbReference>
<evidence type="ECO:0000313" key="11">
    <source>
        <dbReference type="EMBL" id="PCJ42114.1"/>
    </source>
</evidence>
<dbReference type="SUPFAM" id="SSF55120">
    <property type="entry name" value="Pseudouridine synthase"/>
    <property type="match status" value="1"/>
</dbReference>
<dbReference type="PANTHER" id="PTHR21600">
    <property type="entry name" value="MITOCHONDRIAL RNA PSEUDOURIDINE SYNTHASE"/>
    <property type="match status" value="1"/>
</dbReference>
<reference evidence="12" key="1">
    <citation type="submission" date="2017-08" db="EMBL/GenBank/DDBJ databases">
        <title>A dynamic microbial community with high functional redundancy inhabits the cold, oxic subseafloor aquifer.</title>
        <authorList>
            <person name="Tully B.J."/>
            <person name="Wheat C.G."/>
            <person name="Glazer B.T."/>
            <person name="Huber J.A."/>
        </authorList>
    </citation>
    <scope>NUCLEOTIDE SEQUENCE [LARGE SCALE GENOMIC DNA]</scope>
</reference>
<dbReference type="EC" id="5.4.99.-" evidence="9"/>
<dbReference type="SUPFAM" id="SSF55174">
    <property type="entry name" value="Alpha-L RNA-binding motif"/>
    <property type="match status" value="1"/>
</dbReference>
<evidence type="ECO:0000256" key="6">
    <source>
        <dbReference type="ARBA" id="ARBA00023235"/>
    </source>
</evidence>
<keyword evidence="6 9" id="KW-0413">Isomerase</keyword>
<evidence type="ECO:0000313" key="12">
    <source>
        <dbReference type="Proteomes" id="UP000228987"/>
    </source>
</evidence>
<dbReference type="Pfam" id="PF01479">
    <property type="entry name" value="S4"/>
    <property type="match status" value="1"/>
</dbReference>
<dbReference type="PROSITE" id="PS50889">
    <property type="entry name" value="S4"/>
    <property type="match status" value="1"/>
</dbReference>
<evidence type="ECO:0000256" key="2">
    <source>
        <dbReference type="ARBA" id="ARBA00002876"/>
    </source>
</evidence>
<dbReference type="GO" id="GO:0160141">
    <property type="term" value="F:23S rRNA pseudouridine(955/2504/2580) synthase activity"/>
    <property type="evidence" value="ECO:0007669"/>
    <property type="project" value="UniProtKB-EC"/>
</dbReference>
<dbReference type="InterPro" id="IPR002942">
    <property type="entry name" value="S4_RNA-bd"/>
</dbReference>
<comment type="catalytic activity">
    <reaction evidence="1">
        <text>uridine(955/2504/2580) in 23S rRNA = pseudouridine(955/2504/2580) in 23S rRNA</text>
        <dbReference type="Rhea" id="RHEA:42528"/>
        <dbReference type="Rhea" id="RHEA-COMP:10099"/>
        <dbReference type="Rhea" id="RHEA-COMP:10100"/>
        <dbReference type="ChEBI" id="CHEBI:65314"/>
        <dbReference type="ChEBI" id="CHEBI:65315"/>
        <dbReference type="EC" id="5.4.99.24"/>
    </reaction>
</comment>
<keyword evidence="5 8" id="KW-0694">RNA-binding</keyword>
<evidence type="ECO:0000256" key="3">
    <source>
        <dbReference type="ARBA" id="ARBA00010876"/>
    </source>
</evidence>
<dbReference type="InterPro" id="IPR006225">
    <property type="entry name" value="PsdUridine_synth_RluC/D"/>
</dbReference>
<gene>
    <name evidence="11" type="ORF">COA71_05850</name>
</gene>
<evidence type="ECO:0000256" key="4">
    <source>
        <dbReference type="ARBA" id="ARBA00022552"/>
    </source>
</evidence>
<dbReference type="InterPro" id="IPR036986">
    <property type="entry name" value="S4_RNA-bd_sf"/>
</dbReference>
<comment type="catalytic activity">
    <reaction evidence="9">
        <text>a uridine in RNA = a pseudouridine in RNA</text>
        <dbReference type="Rhea" id="RHEA:48348"/>
        <dbReference type="Rhea" id="RHEA-COMP:12068"/>
        <dbReference type="Rhea" id="RHEA-COMP:12069"/>
        <dbReference type="ChEBI" id="CHEBI:65314"/>
        <dbReference type="ChEBI" id="CHEBI:65315"/>
    </reaction>
</comment>
<keyword evidence="4" id="KW-0698">rRNA processing</keyword>
<sequence length="344" mass="39210">MNVLAELLSEISRELCYNPRSLYKQVSVRMTDGTKPSKVRKLEVDENSVGQRIDNFLLSRLKGVPKTRIYRIIRKGEVRVNSKRIKPDYKLLLADIVRVPPIRVANLEIRIPTPELKQLVQESILYQDEVLLIVNKPSGLSVHAGTGVKISLIDVLRDIYKDEYVELVHRIDKGTSGCLLIARNAKALKQLQAEFKARTVKKDYHALVHGLWPQQLEEINLSLQRSPEAGGERKVYVAEQGQKALTRFSLIKRFTRHSLVLAQPKTGRTHQIRVHAQFAGHSLCADEKYSSIEQRKQLSKLGIKRLCLHAHSLEFTHPESGQLVKVSAPYDERFEFALNMLSSI</sequence>
<comment type="similarity">
    <text evidence="3 9">Belongs to the pseudouridine synthase RluA family.</text>
</comment>